<dbReference type="PROSITE" id="PS50106">
    <property type="entry name" value="PDZ"/>
    <property type="match status" value="1"/>
</dbReference>
<sequence length="723" mass="82272">MAVVLQNRTISMILMVPDVPVLAPLSSPINENLNQSDIDQSFSISKHDPSSNIDITSSIPVYHGSIVRIEQHNNDQNTSDLIVRVPNFQRLSLPLNKPDNKQQTRIKRRAPICPILSTSNQRNNSNSSNTNGIDNFNKLNRNQLRVASTSRLATGLRSLSRAFTHGCKSKRSSSMNEINFLPALPDVEVMTEKVETSITSRKTTTHENLTSTIPKLTTPKILFIKRKHFKIKHKQPSSTISIDKQPNLENNRIDPTSTSTIITTQYIDVNKNNSTKITSFCQPIIEQNDLNQQTDIIEQDDDKEQQTKSSKFNYEDQQFTTISRLISDIPASSIDGDSLSTHRYSTISVIVPDNRNSIIDNNAEGVSLSEQLSTIILPTSTETSYDIDNKATTSVIHNMSPKIHRPFRIQTSVLQPDISVIRIGTTDLTTELDRLLPGEKLSNGQLHSIAKNQLDIEQKQNDDNRKKQDRYGITQANDETSAECYEVTYQIDPQYEYEKEQITNQSFVPIKINLDPFEYKDLTSTLTTLLPFTSQNEYEQIENDNDIHQNKRKYQQIKKRNHSFEHLVTIPKEKEILINNIRRMKSHSVDDLSRTNNDQTSPYQVESISSSSSSKISSRQCTLQRSNSYNGFGIYVSTDRETHREHFICQVEQLSPGEHAGLKENDRILCINGTPVINEEYTVVLQLIKHGLQTDTLNFDVITNDVYEEFKSQIDQLYQGIKI</sequence>
<accession>A0A814SDR2</accession>
<dbReference type="InterPro" id="IPR036034">
    <property type="entry name" value="PDZ_sf"/>
</dbReference>
<reference evidence="6" key="1">
    <citation type="submission" date="2021-02" db="EMBL/GenBank/DDBJ databases">
        <authorList>
            <person name="Nowell W R."/>
        </authorList>
    </citation>
    <scope>NUCLEOTIDE SEQUENCE</scope>
</reference>
<feature type="compositionally biased region" description="Polar residues" evidence="4">
    <location>
        <begin position="594"/>
        <end position="606"/>
    </location>
</feature>
<feature type="compositionally biased region" description="Low complexity" evidence="4">
    <location>
        <begin position="117"/>
        <end position="131"/>
    </location>
</feature>
<feature type="domain" description="PDZ" evidence="5">
    <location>
        <begin position="620"/>
        <end position="689"/>
    </location>
</feature>
<evidence type="ECO:0000256" key="2">
    <source>
        <dbReference type="ARBA" id="ARBA00022475"/>
    </source>
</evidence>
<keyword evidence="2" id="KW-0472">Membrane</keyword>
<dbReference type="GO" id="GO:0072659">
    <property type="term" value="P:protein localization to plasma membrane"/>
    <property type="evidence" value="ECO:0007669"/>
    <property type="project" value="TreeGrafter"/>
</dbReference>
<evidence type="ECO:0000313" key="6">
    <source>
        <dbReference type="EMBL" id="CAF1145821.1"/>
    </source>
</evidence>
<name>A0A814SDR2_9BILA</name>
<dbReference type="Pfam" id="PF17820">
    <property type="entry name" value="PDZ_6"/>
    <property type="match status" value="1"/>
</dbReference>
<feature type="compositionally biased region" description="Polar residues" evidence="4">
    <location>
        <begin position="236"/>
        <end position="255"/>
    </location>
</feature>
<dbReference type="GO" id="GO:0016324">
    <property type="term" value="C:apical plasma membrane"/>
    <property type="evidence" value="ECO:0007669"/>
    <property type="project" value="TreeGrafter"/>
</dbReference>
<gene>
    <name evidence="6" type="ORF">JXQ802_LOCUS21462</name>
</gene>
<proteinExistence type="predicted"/>
<evidence type="ECO:0000256" key="4">
    <source>
        <dbReference type="SAM" id="MobiDB-lite"/>
    </source>
</evidence>
<dbReference type="SMART" id="SM00228">
    <property type="entry name" value="PDZ"/>
    <property type="match status" value="1"/>
</dbReference>
<dbReference type="SUPFAM" id="SSF50156">
    <property type="entry name" value="PDZ domain-like"/>
    <property type="match status" value="1"/>
</dbReference>
<dbReference type="InterPro" id="IPR001478">
    <property type="entry name" value="PDZ"/>
</dbReference>
<evidence type="ECO:0000259" key="5">
    <source>
        <dbReference type="PROSITE" id="PS50106"/>
    </source>
</evidence>
<evidence type="ECO:0000313" key="7">
    <source>
        <dbReference type="Proteomes" id="UP000663870"/>
    </source>
</evidence>
<dbReference type="EMBL" id="CAJNOL010000632">
    <property type="protein sequence ID" value="CAF1145821.1"/>
    <property type="molecule type" value="Genomic_DNA"/>
</dbReference>
<dbReference type="InterPro" id="IPR051067">
    <property type="entry name" value="NHER"/>
</dbReference>
<comment type="subcellular location">
    <subcellularLocation>
        <location evidence="1">Cell membrane</location>
    </subcellularLocation>
</comment>
<evidence type="ECO:0000256" key="1">
    <source>
        <dbReference type="ARBA" id="ARBA00004236"/>
    </source>
</evidence>
<organism evidence="6 7">
    <name type="scientific">Rotaria sordida</name>
    <dbReference type="NCBI Taxonomy" id="392033"/>
    <lineage>
        <taxon>Eukaryota</taxon>
        <taxon>Metazoa</taxon>
        <taxon>Spiralia</taxon>
        <taxon>Gnathifera</taxon>
        <taxon>Rotifera</taxon>
        <taxon>Eurotatoria</taxon>
        <taxon>Bdelloidea</taxon>
        <taxon>Philodinida</taxon>
        <taxon>Philodinidae</taxon>
        <taxon>Rotaria</taxon>
    </lineage>
</organism>
<feature type="region of interest" description="Disordered" evidence="4">
    <location>
        <begin position="235"/>
        <end position="255"/>
    </location>
</feature>
<dbReference type="AlphaFoldDB" id="A0A814SDR2"/>
<dbReference type="Gene3D" id="2.30.42.10">
    <property type="match status" value="1"/>
</dbReference>
<dbReference type="InterPro" id="IPR041489">
    <property type="entry name" value="PDZ_6"/>
</dbReference>
<dbReference type="Proteomes" id="UP000663870">
    <property type="component" value="Unassembled WGS sequence"/>
</dbReference>
<feature type="region of interest" description="Disordered" evidence="4">
    <location>
        <begin position="452"/>
        <end position="477"/>
    </location>
</feature>
<dbReference type="PANTHER" id="PTHR14191:SF3">
    <property type="entry name" value="NA(+)_H(+) EXCHANGE REGULATORY COFACTOR-LIKE PROTEIN NRFL-1"/>
    <property type="match status" value="1"/>
</dbReference>
<keyword evidence="2" id="KW-1003">Cell membrane</keyword>
<dbReference type="GO" id="GO:0043495">
    <property type="term" value="F:protein-membrane adaptor activity"/>
    <property type="evidence" value="ECO:0007669"/>
    <property type="project" value="TreeGrafter"/>
</dbReference>
<feature type="region of interest" description="Disordered" evidence="4">
    <location>
        <begin position="587"/>
        <end position="611"/>
    </location>
</feature>
<keyword evidence="3" id="KW-0677">Repeat</keyword>
<feature type="region of interest" description="Disordered" evidence="4">
    <location>
        <begin position="116"/>
        <end position="136"/>
    </location>
</feature>
<evidence type="ECO:0000256" key="3">
    <source>
        <dbReference type="ARBA" id="ARBA00022737"/>
    </source>
</evidence>
<keyword evidence="7" id="KW-1185">Reference proteome</keyword>
<dbReference type="PANTHER" id="PTHR14191">
    <property type="entry name" value="PDZ DOMAIN CONTAINING PROTEIN"/>
    <property type="match status" value="1"/>
</dbReference>
<feature type="compositionally biased region" description="Basic and acidic residues" evidence="4">
    <location>
        <begin position="454"/>
        <end position="470"/>
    </location>
</feature>
<protein>
    <recommendedName>
        <fullName evidence="5">PDZ domain-containing protein</fullName>
    </recommendedName>
</protein>
<comment type="caution">
    <text evidence="6">The sequence shown here is derived from an EMBL/GenBank/DDBJ whole genome shotgun (WGS) entry which is preliminary data.</text>
</comment>